<evidence type="ECO:0000313" key="2">
    <source>
        <dbReference type="Proteomes" id="UP001597251"/>
    </source>
</evidence>
<dbReference type="GO" id="GO:0004519">
    <property type="term" value="F:endonuclease activity"/>
    <property type="evidence" value="ECO:0007669"/>
    <property type="project" value="UniProtKB-KW"/>
</dbReference>
<organism evidence="1 2">
    <name type="scientific">Companilactobacillus keshanensis</name>
    <dbReference type="NCBI Taxonomy" id="2486003"/>
    <lineage>
        <taxon>Bacteria</taxon>
        <taxon>Bacillati</taxon>
        <taxon>Bacillota</taxon>
        <taxon>Bacilli</taxon>
        <taxon>Lactobacillales</taxon>
        <taxon>Lactobacillaceae</taxon>
        <taxon>Companilactobacillus</taxon>
    </lineage>
</organism>
<protein>
    <submittedName>
        <fullName evidence="1">HNH endonuclease</fullName>
    </submittedName>
</protein>
<gene>
    <name evidence="1" type="ORF">ACFQ42_08735</name>
</gene>
<proteinExistence type="predicted"/>
<dbReference type="EMBL" id="JBHTOI010000046">
    <property type="protein sequence ID" value="MFD1418827.1"/>
    <property type="molecule type" value="Genomic_DNA"/>
</dbReference>
<evidence type="ECO:0000313" key="1">
    <source>
        <dbReference type="EMBL" id="MFD1418827.1"/>
    </source>
</evidence>
<keyword evidence="1" id="KW-0540">Nuclease</keyword>
<name>A0ABW4BUG4_9LACO</name>
<reference evidence="2" key="1">
    <citation type="journal article" date="2019" name="Int. J. Syst. Evol. Microbiol.">
        <title>The Global Catalogue of Microorganisms (GCM) 10K type strain sequencing project: providing services to taxonomists for standard genome sequencing and annotation.</title>
        <authorList>
            <consortium name="The Broad Institute Genomics Platform"/>
            <consortium name="The Broad Institute Genome Sequencing Center for Infectious Disease"/>
            <person name="Wu L."/>
            <person name="Ma J."/>
        </authorList>
    </citation>
    <scope>NUCLEOTIDE SEQUENCE [LARGE SCALE GENOMIC DNA]</scope>
    <source>
        <strain evidence="2">CCM 8936</strain>
    </source>
</reference>
<dbReference type="Proteomes" id="UP001597251">
    <property type="component" value="Unassembled WGS sequence"/>
</dbReference>
<sequence>MEIYNEELKKDDINYFVIDSGSNVNHNDIDFKIYSWRKDLNKKIHPGDLFIYRRSGGGSEYRNQFYLFGAGKIGKTIRDDTKTSRAIIKIDKPFVFNRKLFKSDLENFNWNFKKHSGLWNNFFNMNGITQITKKDFVGLINFQDELSKKLESLSPNEEKLSAYIYQNEQSGEFFLDDEIGEMKTYEPAQKVFSDMIKANYGYQCCVTGDNTIENLVAVRVIPWSKNKNTRMDFKNGICLTAWLAEAFEQGMFTFTDTGKILISKQSDEEVFERLSKYQYKKLSMHKRYSPKIEYLKYHRDKIFQN</sequence>
<keyword evidence="2" id="KW-1185">Reference proteome</keyword>
<keyword evidence="1" id="KW-0255">Endonuclease</keyword>
<comment type="caution">
    <text evidence="1">The sequence shown here is derived from an EMBL/GenBank/DDBJ whole genome shotgun (WGS) entry which is preliminary data.</text>
</comment>
<dbReference type="RefSeq" id="WP_125676536.1">
    <property type="nucleotide sequence ID" value="NZ_JBHTOI010000046.1"/>
</dbReference>
<keyword evidence="1" id="KW-0378">Hydrolase</keyword>
<accession>A0ABW4BUG4</accession>